<dbReference type="GO" id="GO:0003677">
    <property type="term" value="F:DNA binding"/>
    <property type="evidence" value="ECO:0007669"/>
    <property type="project" value="UniProtKB-KW"/>
</dbReference>
<evidence type="ECO:0000313" key="5">
    <source>
        <dbReference type="EMBL" id="BAV96265.1"/>
    </source>
</evidence>
<feature type="domain" description="Type I restriction modification DNA specificity" evidence="4">
    <location>
        <begin position="205"/>
        <end position="376"/>
    </location>
</feature>
<keyword evidence="5" id="KW-0378">Hydrolase</keyword>
<dbReference type="CDD" id="cd17282">
    <property type="entry name" value="RMtype1_S_Eco16444ORF1681_TRD1-CR1_like"/>
    <property type="match status" value="1"/>
</dbReference>
<dbReference type="InterPro" id="IPR052021">
    <property type="entry name" value="Type-I_RS_S_subunit"/>
</dbReference>
<keyword evidence="3" id="KW-0238">DNA-binding</keyword>
<gene>
    <name evidence="5" type="ORF">LEN_0778</name>
</gene>
<dbReference type="Pfam" id="PF01420">
    <property type="entry name" value="Methylase_S"/>
    <property type="match status" value="2"/>
</dbReference>
<dbReference type="Gene3D" id="3.90.220.20">
    <property type="entry name" value="DNA methylase specificity domains"/>
    <property type="match status" value="2"/>
</dbReference>
<evidence type="ECO:0000313" key="6">
    <source>
        <dbReference type="Proteomes" id="UP000218824"/>
    </source>
</evidence>
<protein>
    <submittedName>
        <fullName evidence="5">Restriction endonuclease S subunits-like protein</fullName>
    </submittedName>
</protein>
<evidence type="ECO:0000256" key="3">
    <source>
        <dbReference type="ARBA" id="ARBA00023125"/>
    </source>
</evidence>
<feature type="domain" description="Type I restriction modification DNA specificity" evidence="4">
    <location>
        <begin position="7"/>
        <end position="164"/>
    </location>
</feature>
<dbReference type="Gene3D" id="1.10.287.1120">
    <property type="entry name" value="Bipartite methylase S protein"/>
    <property type="match status" value="1"/>
</dbReference>
<dbReference type="CDD" id="cd17263">
    <property type="entry name" value="RMtype1_S_AbaB8300I-TRD1-CR1_like"/>
    <property type="match status" value="1"/>
</dbReference>
<dbReference type="GeneID" id="83062676"/>
<dbReference type="PANTHER" id="PTHR30408:SF12">
    <property type="entry name" value="TYPE I RESTRICTION ENZYME MJAVIII SPECIFICITY SUBUNIT"/>
    <property type="match status" value="1"/>
</dbReference>
<dbReference type="Proteomes" id="UP000218824">
    <property type="component" value="Chromosome"/>
</dbReference>
<keyword evidence="5" id="KW-0540">Nuclease</keyword>
<organism evidence="5 6">
    <name type="scientific">Lysobacter enzymogenes</name>
    <dbReference type="NCBI Taxonomy" id="69"/>
    <lineage>
        <taxon>Bacteria</taxon>
        <taxon>Pseudomonadati</taxon>
        <taxon>Pseudomonadota</taxon>
        <taxon>Gammaproteobacteria</taxon>
        <taxon>Lysobacterales</taxon>
        <taxon>Lysobacteraceae</taxon>
        <taxon>Lysobacter</taxon>
    </lineage>
</organism>
<reference evidence="5 6" key="1">
    <citation type="journal article" date="2017" name="DNA Res.">
        <title>Complete genome sequence and expression profile of the commercial lytic enzyme producer Lysobacter enzymogenes M497-1.</title>
        <authorList>
            <person name="Takami H."/>
            <person name="Toyoda A."/>
            <person name="Uchiyama I."/>
            <person name="Itoh T."/>
            <person name="Takaki Y."/>
            <person name="Arai W."/>
            <person name="Nishi S."/>
            <person name="Kawai M."/>
            <person name="Shinya K."/>
            <person name="Ikeda H."/>
        </authorList>
    </citation>
    <scope>NUCLEOTIDE SEQUENCE [LARGE SCALE GENOMIC DNA]</scope>
    <source>
        <strain evidence="5 6">M497-1</strain>
    </source>
</reference>
<dbReference type="AlphaFoldDB" id="A0AAU9AFY3"/>
<dbReference type="EMBL" id="AP014940">
    <property type="protein sequence ID" value="BAV96265.1"/>
    <property type="molecule type" value="Genomic_DNA"/>
</dbReference>
<evidence type="ECO:0000259" key="4">
    <source>
        <dbReference type="Pfam" id="PF01420"/>
    </source>
</evidence>
<keyword evidence="2" id="KW-0680">Restriction system</keyword>
<accession>A0AAU9AFY3</accession>
<dbReference type="InterPro" id="IPR044946">
    <property type="entry name" value="Restrct_endonuc_typeI_TRD_sf"/>
</dbReference>
<keyword evidence="5" id="KW-0255">Endonuclease</keyword>
<dbReference type="PANTHER" id="PTHR30408">
    <property type="entry name" value="TYPE-1 RESTRICTION ENZYME ECOKI SPECIFICITY PROTEIN"/>
    <property type="match status" value="1"/>
</dbReference>
<dbReference type="GO" id="GO:0009307">
    <property type="term" value="P:DNA restriction-modification system"/>
    <property type="evidence" value="ECO:0007669"/>
    <property type="project" value="UniProtKB-KW"/>
</dbReference>
<name>A0AAU9AFY3_LYSEN</name>
<dbReference type="REBASE" id="165185">
    <property type="entry name" value="S.Len4971ORF779P"/>
</dbReference>
<evidence type="ECO:0000256" key="1">
    <source>
        <dbReference type="ARBA" id="ARBA00010923"/>
    </source>
</evidence>
<dbReference type="SUPFAM" id="SSF116734">
    <property type="entry name" value="DNA methylase specificity domain"/>
    <property type="match status" value="2"/>
</dbReference>
<proteinExistence type="inferred from homology"/>
<sequence>MNTPTQVRLHDCVRLVKGKPPAQQRYYGADSAWYLTPEYLRGAAACERAKPSANAVHIRDGDTVLLWDGSNAGEVLLGRSGVLASTMTRVSSDSRFTPSYFFFALKQWESYLKSQTSGSGIPHVDKEVLGKLEITEFAESEQSKIAEVLSTVDRAIAQTKELIAKQQRIKIGLMRDLLTLGIDEAGQLRSEATHAFEDSPLGRIPMEWDLARLGDVADVNRGKFTHRPRDDARFYGGSHPFIQTGDVAANVGRTVDDFSQTLSIMGTRVSNEFPKGTIAITIAANIADTAILGRPMYFPDSVAGAIAKAPNSIRFIEMTVRRHKPALEQLAPKSAQSNINLETLRPLVIALPKPAEQERIATAYEAADERQISNEQSLRKLRHLKTALMQDLLTGKVRVTPLLQQAKEAIA</sequence>
<dbReference type="RefSeq" id="WP_096376721.1">
    <property type="nucleotide sequence ID" value="NZ_AP014940.1"/>
</dbReference>
<comment type="similarity">
    <text evidence="1">Belongs to the type-I restriction system S methylase family.</text>
</comment>
<dbReference type="InterPro" id="IPR000055">
    <property type="entry name" value="Restrct_endonuc_typeI_TRD"/>
</dbReference>
<dbReference type="GO" id="GO:0004519">
    <property type="term" value="F:endonuclease activity"/>
    <property type="evidence" value="ECO:0007669"/>
    <property type="project" value="UniProtKB-KW"/>
</dbReference>
<evidence type="ECO:0000256" key="2">
    <source>
        <dbReference type="ARBA" id="ARBA00022747"/>
    </source>
</evidence>
<dbReference type="KEGG" id="lem:LEN_0778"/>